<dbReference type="Proteomes" id="UP000241158">
    <property type="component" value="Unassembled WGS sequence"/>
</dbReference>
<dbReference type="Pfam" id="PF08543">
    <property type="entry name" value="Phos_pyr_kin"/>
    <property type="match status" value="1"/>
</dbReference>
<evidence type="ECO:0000313" key="8">
    <source>
        <dbReference type="Proteomes" id="UP000241158"/>
    </source>
</evidence>
<keyword evidence="2" id="KW-0808">Transferase</keyword>
<accession>A0A2P7AYT8</accession>
<dbReference type="GO" id="GO:0005829">
    <property type="term" value="C:cytosol"/>
    <property type="evidence" value="ECO:0007669"/>
    <property type="project" value="TreeGrafter"/>
</dbReference>
<dbReference type="InterPro" id="IPR029056">
    <property type="entry name" value="Ribokinase-like"/>
</dbReference>
<organism evidence="7 8">
    <name type="scientific">Phyllobacterium endophyticum</name>
    <dbReference type="NCBI Taxonomy" id="1149773"/>
    <lineage>
        <taxon>Bacteria</taxon>
        <taxon>Pseudomonadati</taxon>
        <taxon>Pseudomonadota</taxon>
        <taxon>Alphaproteobacteria</taxon>
        <taxon>Hyphomicrobiales</taxon>
        <taxon>Phyllobacteriaceae</taxon>
        <taxon>Phyllobacterium</taxon>
    </lineage>
</organism>
<proteinExistence type="predicted"/>
<dbReference type="OrthoDB" id="9800808at2"/>
<keyword evidence="5" id="KW-0067">ATP-binding</keyword>
<dbReference type="EMBL" id="PGGN01000001">
    <property type="protein sequence ID" value="PSH59381.1"/>
    <property type="molecule type" value="Genomic_DNA"/>
</dbReference>
<dbReference type="RefSeq" id="WP_106714679.1">
    <property type="nucleotide sequence ID" value="NZ_JACHXT010000002.1"/>
</dbReference>
<feature type="domain" description="Pyridoxamine kinase/Phosphomethylpyrimidine kinase" evidence="6">
    <location>
        <begin position="88"/>
        <end position="260"/>
    </location>
</feature>
<evidence type="ECO:0000256" key="5">
    <source>
        <dbReference type="ARBA" id="ARBA00022840"/>
    </source>
</evidence>
<dbReference type="GO" id="GO:0005524">
    <property type="term" value="F:ATP binding"/>
    <property type="evidence" value="ECO:0007669"/>
    <property type="project" value="UniProtKB-KW"/>
</dbReference>
<keyword evidence="3" id="KW-0547">Nucleotide-binding</keyword>
<dbReference type="InterPro" id="IPR013749">
    <property type="entry name" value="PM/HMP-P_kinase-1"/>
</dbReference>
<comment type="caution">
    <text evidence="7">The sequence shown here is derived from an EMBL/GenBank/DDBJ whole genome shotgun (WGS) entry which is preliminary data.</text>
</comment>
<evidence type="ECO:0000256" key="2">
    <source>
        <dbReference type="ARBA" id="ARBA00022679"/>
    </source>
</evidence>
<evidence type="ECO:0000256" key="3">
    <source>
        <dbReference type="ARBA" id="ARBA00022741"/>
    </source>
</evidence>
<dbReference type="GO" id="GO:0009443">
    <property type="term" value="P:pyridoxal 5'-phosphate salvage"/>
    <property type="evidence" value="ECO:0007669"/>
    <property type="project" value="InterPro"/>
</dbReference>
<gene>
    <name evidence="7" type="ORF">CU100_00860</name>
</gene>
<keyword evidence="4 7" id="KW-0418">Kinase</keyword>
<dbReference type="SUPFAM" id="SSF53613">
    <property type="entry name" value="Ribokinase-like"/>
    <property type="match status" value="1"/>
</dbReference>
<evidence type="ECO:0000256" key="1">
    <source>
        <dbReference type="ARBA" id="ARBA00012104"/>
    </source>
</evidence>
<dbReference type="NCBIfam" id="NF004398">
    <property type="entry name" value="PRK05756.1"/>
    <property type="match status" value="1"/>
</dbReference>
<dbReference type="CDD" id="cd01173">
    <property type="entry name" value="pyridoxal_pyridoxamine_kinase"/>
    <property type="match status" value="1"/>
</dbReference>
<dbReference type="AlphaFoldDB" id="A0A2P7AYT8"/>
<evidence type="ECO:0000259" key="6">
    <source>
        <dbReference type="Pfam" id="PF08543"/>
    </source>
</evidence>
<dbReference type="PANTHER" id="PTHR10534">
    <property type="entry name" value="PYRIDOXAL KINASE"/>
    <property type="match status" value="1"/>
</dbReference>
<protein>
    <recommendedName>
        <fullName evidence="1">pyridoxal kinase</fullName>
        <ecNumber evidence="1">2.7.1.35</ecNumber>
    </recommendedName>
</protein>
<dbReference type="InterPro" id="IPR004625">
    <property type="entry name" value="PyrdxlKinase"/>
</dbReference>
<dbReference type="PANTHER" id="PTHR10534:SF2">
    <property type="entry name" value="PYRIDOXAL KINASE"/>
    <property type="match status" value="1"/>
</dbReference>
<name>A0A2P7AYT8_9HYPH</name>
<evidence type="ECO:0000313" key="7">
    <source>
        <dbReference type="EMBL" id="PSH59381.1"/>
    </source>
</evidence>
<sequence>MTSSVAASSNAVIVISSHVVRGSVGNRAAVFALETLGHPVWAVPTVILPWHPGHGPAKRIVLEPQQFDDLIADLERAPWLGEVSGIMSGYLGNAAQAASVARLVKAVKARNKSVLYLCDPVIGDEKGLYVPEATAIAIRDQLMPLADVATPNRFELAWLTGAELPDNKAIMQAALHAGPGTMLVTSAHPMIAGGTGNLLITHSLALLAEHRLVTGPTNGLGDLTSALFLARMLAGLDLEQVLQRTTASVFEIMARSAKRGADELMLEADASSLSTPMAMTQMRRLVHPSKGIRA</sequence>
<keyword evidence="8" id="KW-1185">Reference proteome</keyword>
<dbReference type="NCBIfam" id="TIGR00687">
    <property type="entry name" value="pyridox_kin"/>
    <property type="match status" value="1"/>
</dbReference>
<evidence type="ECO:0000256" key="4">
    <source>
        <dbReference type="ARBA" id="ARBA00022777"/>
    </source>
</evidence>
<dbReference type="GO" id="GO:0008478">
    <property type="term" value="F:pyridoxal kinase activity"/>
    <property type="evidence" value="ECO:0007669"/>
    <property type="project" value="UniProtKB-EC"/>
</dbReference>
<dbReference type="Gene3D" id="3.40.1190.20">
    <property type="match status" value="1"/>
</dbReference>
<reference evidence="8" key="1">
    <citation type="submission" date="2017-11" db="EMBL/GenBank/DDBJ databases">
        <authorList>
            <person name="Kuznetsova I."/>
            <person name="Sazanova A."/>
            <person name="Chirak E."/>
            <person name="Safronova V."/>
            <person name="Willems A."/>
        </authorList>
    </citation>
    <scope>NUCLEOTIDE SEQUENCE [LARGE SCALE GENOMIC DNA]</scope>
    <source>
        <strain evidence="8">PEPV15</strain>
    </source>
</reference>
<dbReference type="EC" id="2.7.1.35" evidence="1"/>